<name>A0A9W6XE52_9STRA</name>
<gene>
    <name evidence="2" type="ORF">Pfra01_001005600</name>
</gene>
<dbReference type="Proteomes" id="UP001165121">
    <property type="component" value="Unassembled WGS sequence"/>
</dbReference>
<feature type="compositionally biased region" description="Acidic residues" evidence="1">
    <location>
        <begin position="481"/>
        <end position="501"/>
    </location>
</feature>
<comment type="caution">
    <text evidence="2">The sequence shown here is derived from an EMBL/GenBank/DDBJ whole genome shotgun (WGS) entry which is preliminary data.</text>
</comment>
<evidence type="ECO:0000256" key="1">
    <source>
        <dbReference type="SAM" id="MobiDB-lite"/>
    </source>
</evidence>
<evidence type="ECO:0000313" key="2">
    <source>
        <dbReference type="EMBL" id="GMF36669.1"/>
    </source>
</evidence>
<feature type="compositionally biased region" description="Basic and acidic residues" evidence="1">
    <location>
        <begin position="287"/>
        <end position="314"/>
    </location>
</feature>
<proteinExistence type="predicted"/>
<protein>
    <submittedName>
        <fullName evidence="2">Unnamed protein product</fullName>
    </submittedName>
</protein>
<feature type="region of interest" description="Disordered" evidence="1">
    <location>
        <begin position="271"/>
        <end position="314"/>
    </location>
</feature>
<dbReference type="AlphaFoldDB" id="A0A9W6XE52"/>
<sequence>MLGIKPDVHYIRKFGALAYVYVPVTPGRRKRHHNAKVGYVLIYVEAIVGSEDATSHTAMVDTNGALPSGLGEREEEADEPEIIGTIAQNSQSDVDEVDDNVEGITDVVANAEVEAVCERYDHGVHVEEVEHADSQQTASNEHQGPAAYTKNDSKVHFSADMEPVVHADSEPVGIDDKKPDEIAASNVAEQDVVSDAGTLGSLVADEDLDGDDEESGDKGLTVASIFASEDDGDRNSSNMLNLEVDFGNTKKNSNLNTSSVQHEIDHEVIGTSALMGSQPKQTGQRTRRGETQSKDERVEHEAAKTEPKKTQRGLREYSQRKMPSYFNDYVVKAVQAIARALDKNGKPTRGEDIRIPWNRREMMRSTRKEFFRMAEMEEMAALKARGVIQEITSKEVPKDALPIKTMWVHYQRCVSRREGNTVLEEMSGETYMPLNIEEKAAPKKLSASQVDDDNDDEAEDPGEPSGQIDSNSGEGSGADEMSGDEDEIEEEEEDEEDDEKTEDVIVPAFLSDRKIWLLFEESLLEYMRSTQQVLVLNENINIKRHNDALRPQTRTKGSPTTRSR</sequence>
<evidence type="ECO:0000313" key="3">
    <source>
        <dbReference type="Proteomes" id="UP001165121"/>
    </source>
</evidence>
<organism evidence="2 3">
    <name type="scientific">Phytophthora fragariaefolia</name>
    <dbReference type="NCBI Taxonomy" id="1490495"/>
    <lineage>
        <taxon>Eukaryota</taxon>
        <taxon>Sar</taxon>
        <taxon>Stramenopiles</taxon>
        <taxon>Oomycota</taxon>
        <taxon>Peronosporomycetes</taxon>
        <taxon>Peronosporales</taxon>
        <taxon>Peronosporaceae</taxon>
        <taxon>Phytophthora</taxon>
    </lineage>
</organism>
<feature type="compositionally biased region" description="Acidic residues" evidence="1">
    <location>
        <begin position="450"/>
        <end position="462"/>
    </location>
</feature>
<accession>A0A9W6XE52</accession>
<feature type="region of interest" description="Disordered" evidence="1">
    <location>
        <begin position="442"/>
        <end position="505"/>
    </location>
</feature>
<reference evidence="2" key="1">
    <citation type="submission" date="2023-04" db="EMBL/GenBank/DDBJ databases">
        <title>Phytophthora fragariaefolia NBRC 109709.</title>
        <authorList>
            <person name="Ichikawa N."/>
            <person name="Sato H."/>
            <person name="Tonouchi N."/>
        </authorList>
    </citation>
    <scope>NUCLEOTIDE SEQUENCE</scope>
    <source>
        <strain evidence="2">NBRC 109709</strain>
    </source>
</reference>
<dbReference type="EMBL" id="BSXT01000955">
    <property type="protein sequence ID" value="GMF36669.1"/>
    <property type="molecule type" value="Genomic_DNA"/>
</dbReference>
<keyword evidence="3" id="KW-1185">Reference proteome</keyword>
<feature type="compositionally biased region" description="Polar residues" evidence="1">
    <location>
        <begin position="274"/>
        <end position="284"/>
    </location>
</feature>